<name>A0A4Y8KSE1_9MICO</name>
<evidence type="ECO:0000313" key="2">
    <source>
        <dbReference type="Proteomes" id="UP000298218"/>
    </source>
</evidence>
<comment type="caution">
    <text evidence="1">The sequence shown here is derived from an EMBL/GenBank/DDBJ whole genome shotgun (WGS) entry which is preliminary data.</text>
</comment>
<sequence>MTIWTEPLPSPRDGWRRSPVRLSGGLLLVCLGVGATSLSSTYSLWFLAIGPLVQGIGWMLLPGPLWRRLVVLFPCLLAGVILLGGVDFVGAFTILLGGWLLVRRRPLATYVTILLPVMASVGVKTELSHYDQNLLALLLGTIATVAGAWLSVWMENWLRTRTELRTVTG</sequence>
<keyword evidence="2" id="KW-1185">Reference proteome</keyword>
<dbReference type="RefSeq" id="WP_134172542.1">
    <property type="nucleotide sequence ID" value="NZ_SODI01000001.1"/>
</dbReference>
<reference evidence="1 2" key="1">
    <citation type="submission" date="2019-03" db="EMBL/GenBank/DDBJ databases">
        <title>Genomics of glacier-inhabiting Cryobacterium strains.</title>
        <authorList>
            <person name="Liu Q."/>
            <person name="Xin Y.-H."/>
        </authorList>
    </citation>
    <scope>NUCLEOTIDE SEQUENCE [LARGE SCALE GENOMIC DNA]</scope>
    <source>
        <strain evidence="1 2">CGMCC 1.4292</strain>
    </source>
</reference>
<dbReference type="OrthoDB" id="5115602at2"/>
<dbReference type="EMBL" id="SOHQ01000007">
    <property type="protein sequence ID" value="TFD81737.1"/>
    <property type="molecule type" value="Genomic_DNA"/>
</dbReference>
<proteinExistence type="predicted"/>
<dbReference type="AlphaFoldDB" id="A0A4Y8KSE1"/>
<dbReference type="Proteomes" id="UP000298218">
    <property type="component" value="Unassembled WGS sequence"/>
</dbReference>
<accession>A0A4Y8KSE1</accession>
<gene>
    <name evidence="1" type="ORF">E3T53_01685</name>
</gene>
<evidence type="ECO:0000313" key="1">
    <source>
        <dbReference type="EMBL" id="TFD81737.1"/>
    </source>
</evidence>
<protein>
    <submittedName>
        <fullName evidence="1">Uncharacterized protein</fullName>
    </submittedName>
</protein>
<organism evidence="1 2">
    <name type="scientific">Cryobacterium psychrophilum</name>
    <dbReference type="NCBI Taxonomy" id="41988"/>
    <lineage>
        <taxon>Bacteria</taxon>
        <taxon>Bacillati</taxon>
        <taxon>Actinomycetota</taxon>
        <taxon>Actinomycetes</taxon>
        <taxon>Micrococcales</taxon>
        <taxon>Microbacteriaceae</taxon>
        <taxon>Cryobacterium</taxon>
    </lineage>
</organism>